<gene>
    <name evidence="7" type="ORF">SAMN05660686_00906</name>
</gene>
<dbReference type="PANTHER" id="PTHR11360">
    <property type="entry name" value="MONOCARBOXYLATE TRANSPORTER"/>
    <property type="match status" value="1"/>
</dbReference>
<feature type="transmembrane region" description="Helical" evidence="5">
    <location>
        <begin position="371"/>
        <end position="390"/>
    </location>
</feature>
<comment type="caution">
    <text evidence="7">The sequence shown here is derived from an EMBL/GenBank/DDBJ whole genome shotgun (WGS) entry which is preliminary data.</text>
</comment>
<feature type="transmembrane region" description="Helical" evidence="5">
    <location>
        <begin position="216"/>
        <end position="237"/>
    </location>
</feature>
<accession>A0A8G2EUD6</accession>
<reference evidence="7 8" key="1">
    <citation type="submission" date="2016-10" db="EMBL/GenBank/DDBJ databases">
        <authorList>
            <person name="Varghese N."/>
            <person name="Submissions S."/>
        </authorList>
    </citation>
    <scope>NUCLEOTIDE SEQUENCE [LARGE SCALE GENOMIC DNA]</scope>
    <source>
        <strain evidence="7 8">DSM 18839</strain>
    </source>
</reference>
<dbReference type="InterPro" id="IPR020846">
    <property type="entry name" value="MFS_dom"/>
</dbReference>
<dbReference type="SUPFAM" id="SSF103473">
    <property type="entry name" value="MFS general substrate transporter"/>
    <property type="match status" value="1"/>
</dbReference>
<evidence type="ECO:0000256" key="5">
    <source>
        <dbReference type="SAM" id="Phobius"/>
    </source>
</evidence>
<dbReference type="CDD" id="cd17355">
    <property type="entry name" value="MFS_YcxA_like"/>
    <property type="match status" value="1"/>
</dbReference>
<feature type="transmembrane region" description="Helical" evidence="5">
    <location>
        <begin position="281"/>
        <end position="299"/>
    </location>
</feature>
<feature type="transmembrane region" description="Helical" evidence="5">
    <location>
        <begin position="340"/>
        <end position="359"/>
    </location>
</feature>
<keyword evidence="2 5" id="KW-1133">Transmembrane helix</keyword>
<keyword evidence="3 5" id="KW-0472">Membrane</keyword>
<feature type="transmembrane region" description="Helical" evidence="5">
    <location>
        <begin position="72"/>
        <end position="90"/>
    </location>
</feature>
<dbReference type="PANTHER" id="PTHR11360:SF284">
    <property type="entry name" value="EG:103B4.3 PROTEIN-RELATED"/>
    <property type="match status" value="1"/>
</dbReference>
<keyword evidence="1 5" id="KW-0812">Transmembrane</keyword>
<dbReference type="InterPro" id="IPR050327">
    <property type="entry name" value="Proton-linked_MCT"/>
</dbReference>
<dbReference type="Gene3D" id="1.20.1250.20">
    <property type="entry name" value="MFS general substrate transporter like domains"/>
    <property type="match status" value="2"/>
</dbReference>
<name>A0A8G2EUD6_9PROT</name>
<sequence>MALRLLILVLCAGSIMGIAIGFRQGLGLYLPFLSDEFGGRETFALAMGLMNLCWGLGAPIAGAIADRYGPGRVAAAGGLAYALGLWLMVIGGADGLLAGGVLIGLGLSGSGFTVLLGAVGRAAPPEQRGKALGLAAMGGSLGQFLALPYVHFLIDGTGWQTSLLILAASALLIVPLALGTAGRPAESPDGQSLDGQTESGQSMGDAFSQGLASRDFWLLNSGFFVCGFHLAFVAIHLPAYLSDRGFEHWLGAAALTVIGFANIIGSYVCGALGDRYMKKNVLAVLYLIRAAVFAGFLILPMTPAMVLVLAGLLGLTWLGTVPLTSGLVGTIFGIRYMSMMFGLVFVGHQIGSFLGAWIGGVAFDVFQSYDVMWQLSVALGVLSAVLHWPIREVRLLSA</sequence>
<evidence type="ECO:0000256" key="3">
    <source>
        <dbReference type="ARBA" id="ARBA00023136"/>
    </source>
</evidence>
<dbReference type="AlphaFoldDB" id="A0A8G2EUD6"/>
<feature type="region of interest" description="Disordered" evidence="4">
    <location>
        <begin position="184"/>
        <end position="205"/>
    </location>
</feature>
<feature type="transmembrane region" description="Helical" evidence="5">
    <location>
        <begin position="45"/>
        <end position="65"/>
    </location>
</feature>
<dbReference type="RefSeq" id="WP_028793800.1">
    <property type="nucleotide sequence ID" value="NZ_FNBW01000002.1"/>
</dbReference>
<feature type="transmembrane region" description="Helical" evidence="5">
    <location>
        <begin position="305"/>
        <end position="328"/>
    </location>
</feature>
<feature type="transmembrane region" description="Helical" evidence="5">
    <location>
        <begin position="249"/>
        <end position="269"/>
    </location>
</feature>
<dbReference type="InterPro" id="IPR036259">
    <property type="entry name" value="MFS_trans_sf"/>
</dbReference>
<feature type="transmembrane region" description="Helical" evidence="5">
    <location>
        <begin position="158"/>
        <end position="178"/>
    </location>
</feature>
<feature type="compositionally biased region" description="Polar residues" evidence="4">
    <location>
        <begin position="189"/>
        <end position="202"/>
    </location>
</feature>
<feature type="domain" description="Major facilitator superfamily (MFS) profile" evidence="6">
    <location>
        <begin position="5"/>
        <end position="395"/>
    </location>
</feature>
<keyword evidence="8" id="KW-1185">Reference proteome</keyword>
<evidence type="ECO:0000313" key="8">
    <source>
        <dbReference type="Proteomes" id="UP000198615"/>
    </source>
</evidence>
<dbReference type="OrthoDB" id="146345at2"/>
<evidence type="ECO:0000259" key="6">
    <source>
        <dbReference type="PROSITE" id="PS50850"/>
    </source>
</evidence>
<dbReference type="GO" id="GO:0022857">
    <property type="term" value="F:transmembrane transporter activity"/>
    <property type="evidence" value="ECO:0007669"/>
    <property type="project" value="InterPro"/>
</dbReference>
<dbReference type="InterPro" id="IPR011701">
    <property type="entry name" value="MFS"/>
</dbReference>
<dbReference type="Proteomes" id="UP000198615">
    <property type="component" value="Unassembled WGS sequence"/>
</dbReference>
<organism evidence="7 8">
    <name type="scientific">Thalassobaculum litoreum DSM 18839</name>
    <dbReference type="NCBI Taxonomy" id="1123362"/>
    <lineage>
        <taxon>Bacteria</taxon>
        <taxon>Pseudomonadati</taxon>
        <taxon>Pseudomonadota</taxon>
        <taxon>Alphaproteobacteria</taxon>
        <taxon>Rhodospirillales</taxon>
        <taxon>Thalassobaculaceae</taxon>
        <taxon>Thalassobaculum</taxon>
    </lineage>
</organism>
<protein>
    <submittedName>
        <fullName evidence="7">Predicted arabinose efflux permease, MFS family</fullName>
    </submittedName>
</protein>
<evidence type="ECO:0000256" key="4">
    <source>
        <dbReference type="SAM" id="MobiDB-lite"/>
    </source>
</evidence>
<feature type="transmembrane region" description="Helical" evidence="5">
    <location>
        <begin position="96"/>
        <end position="119"/>
    </location>
</feature>
<dbReference type="EMBL" id="FNBW01000002">
    <property type="protein sequence ID" value="SDF28875.1"/>
    <property type="molecule type" value="Genomic_DNA"/>
</dbReference>
<dbReference type="PROSITE" id="PS50850">
    <property type="entry name" value="MFS"/>
    <property type="match status" value="1"/>
</dbReference>
<evidence type="ECO:0000256" key="2">
    <source>
        <dbReference type="ARBA" id="ARBA00022989"/>
    </source>
</evidence>
<evidence type="ECO:0000313" key="7">
    <source>
        <dbReference type="EMBL" id="SDF28875.1"/>
    </source>
</evidence>
<evidence type="ECO:0000256" key="1">
    <source>
        <dbReference type="ARBA" id="ARBA00022692"/>
    </source>
</evidence>
<dbReference type="Pfam" id="PF07690">
    <property type="entry name" value="MFS_1"/>
    <property type="match status" value="1"/>
</dbReference>
<proteinExistence type="predicted"/>
<feature type="transmembrane region" description="Helical" evidence="5">
    <location>
        <begin position="131"/>
        <end position="152"/>
    </location>
</feature>